<dbReference type="RefSeq" id="WP_020375177.1">
    <property type="nucleotide sequence ID" value="NZ_FWWY01000001.1"/>
</dbReference>
<organism evidence="2 3">
    <name type="scientific">Sulfobacillus thermosulfidooxidans (strain DSM 9293 / VKM B-1269 / AT-1)</name>
    <dbReference type="NCBI Taxonomy" id="929705"/>
    <lineage>
        <taxon>Bacteria</taxon>
        <taxon>Bacillati</taxon>
        <taxon>Bacillota</taxon>
        <taxon>Clostridia</taxon>
        <taxon>Eubacteriales</taxon>
        <taxon>Clostridiales Family XVII. Incertae Sedis</taxon>
        <taxon>Sulfobacillus</taxon>
    </lineage>
</organism>
<dbReference type="STRING" id="28034.BFX07_03945"/>
<reference evidence="3" key="1">
    <citation type="submission" date="2017-04" db="EMBL/GenBank/DDBJ databases">
        <authorList>
            <person name="Varghese N."/>
            <person name="Submissions S."/>
        </authorList>
    </citation>
    <scope>NUCLEOTIDE SEQUENCE [LARGE SCALE GENOMIC DNA]</scope>
    <source>
        <strain evidence="3">DSM 9293</strain>
    </source>
</reference>
<evidence type="ECO:0000259" key="1">
    <source>
        <dbReference type="Pfam" id="PF01636"/>
    </source>
</evidence>
<proteinExistence type="predicted"/>
<evidence type="ECO:0000313" key="2">
    <source>
        <dbReference type="EMBL" id="SMC03506.1"/>
    </source>
</evidence>
<dbReference type="SUPFAM" id="SSF56112">
    <property type="entry name" value="Protein kinase-like (PK-like)"/>
    <property type="match status" value="1"/>
</dbReference>
<keyword evidence="3" id="KW-1185">Reference proteome</keyword>
<sequence length="305" mass="35255">MQRITQIRHVVDDTKKLFSGWSMRLDDPIILRDAGNLILWLRPYPIVARVATLFAGDNADFWGAVWRRELQVAEHLMRHNIPIVPPTSVVPPGPHQVAGSWMTLWDYAESVKRPPLGLDGIAMVRKLTLAMESFRETLPFWGAWIHVREAVEHLRPLAVRNPRVKNVLREVEVVEQRMKDEPLFPAHGDAHPGNLLPTHNGYRWIDFEDVSLMPRFWDLATFVANTALLEGIDHPIVVHAQQLHDVSNDPETFWWVLRARVVMSLSSNLALALAGHGDRFLAFRQWERWPQFFQEWTQNQPDFSA</sequence>
<protein>
    <submittedName>
        <fullName evidence="2">Phosphotransferase enzyme family protein</fullName>
    </submittedName>
</protein>
<dbReference type="Proteomes" id="UP000192660">
    <property type="component" value="Unassembled WGS sequence"/>
</dbReference>
<feature type="domain" description="Aminoglycoside phosphotransferase" evidence="1">
    <location>
        <begin position="153"/>
        <end position="225"/>
    </location>
</feature>
<accession>A0A1W1WB60</accession>
<dbReference type="OrthoDB" id="9802385at2"/>
<dbReference type="Pfam" id="PF01636">
    <property type="entry name" value="APH"/>
    <property type="match status" value="1"/>
</dbReference>
<dbReference type="Gene3D" id="3.90.1200.10">
    <property type="match status" value="1"/>
</dbReference>
<evidence type="ECO:0000313" key="3">
    <source>
        <dbReference type="Proteomes" id="UP000192660"/>
    </source>
</evidence>
<dbReference type="InterPro" id="IPR011009">
    <property type="entry name" value="Kinase-like_dom_sf"/>
</dbReference>
<dbReference type="AlphaFoldDB" id="A0A1W1WB60"/>
<name>A0A1W1WB60_SULTA</name>
<dbReference type="EMBL" id="FWWY01000001">
    <property type="protein sequence ID" value="SMC03506.1"/>
    <property type="molecule type" value="Genomic_DNA"/>
</dbReference>
<gene>
    <name evidence="2" type="ORF">SAMN00768000_1124</name>
</gene>
<dbReference type="InterPro" id="IPR002575">
    <property type="entry name" value="Aminoglycoside_PTrfase"/>
</dbReference>
<keyword evidence="2" id="KW-0808">Transferase</keyword>
<dbReference type="GO" id="GO:0016740">
    <property type="term" value="F:transferase activity"/>
    <property type="evidence" value="ECO:0007669"/>
    <property type="project" value="UniProtKB-KW"/>
</dbReference>